<evidence type="ECO:0000256" key="9">
    <source>
        <dbReference type="ARBA" id="ARBA00022989"/>
    </source>
</evidence>
<dbReference type="SUPFAM" id="SSF82185">
    <property type="entry name" value="Histone H3 K4-specific methyltransferase SET7/9 N-terminal domain"/>
    <property type="match status" value="1"/>
</dbReference>
<evidence type="ECO:0000313" key="12">
    <source>
        <dbReference type="Proteomes" id="UP001328107"/>
    </source>
</evidence>
<organism evidence="11 12">
    <name type="scientific">Pristionchus mayeri</name>
    <dbReference type="NCBI Taxonomy" id="1317129"/>
    <lineage>
        <taxon>Eukaryota</taxon>
        <taxon>Metazoa</taxon>
        <taxon>Ecdysozoa</taxon>
        <taxon>Nematoda</taxon>
        <taxon>Chromadorea</taxon>
        <taxon>Rhabditida</taxon>
        <taxon>Rhabditina</taxon>
        <taxon>Diplogasteromorpha</taxon>
        <taxon>Diplogasteroidea</taxon>
        <taxon>Neodiplogasteridae</taxon>
        <taxon>Pristionchus</taxon>
    </lineage>
</organism>
<dbReference type="PANTHER" id="PTHR23085">
    <property type="entry name" value="GH28348P"/>
    <property type="match status" value="1"/>
</dbReference>
<keyword evidence="7" id="KW-0677">Repeat</keyword>
<evidence type="ECO:0000256" key="3">
    <source>
        <dbReference type="ARBA" id="ARBA00004236"/>
    </source>
</evidence>
<evidence type="ECO:0000313" key="11">
    <source>
        <dbReference type="EMBL" id="GMR55637.1"/>
    </source>
</evidence>
<dbReference type="Pfam" id="PF02493">
    <property type="entry name" value="MORN"/>
    <property type="match status" value="3"/>
</dbReference>
<evidence type="ECO:0000256" key="4">
    <source>
        <dbReference type="ARBA" id="ARBA00008599"/>
    </source>
</evidence>
<evidence type="ECO:0000256" key="7">
    <source>
        <dbReference type="ARBA" id="ARBA00022737"/>
    </source>
</evidence>
<evidence type="ECO:0000256" key="6">
    <source>
        <dbReference type="ARBA" id="ARBA00022692"/>
    </source>
</evidence>
<protein>
    <submittedName>
        <fullName evidence="11">Uncharacterized protein</fullName>
    </submittedName>
</protein>
<keyword evidence="12" id="KW-1185">Reference proteome</keyword>
<dbReference type="InterPro" id="IPR021793">
    <property type="entry name" value="Oprl"/>
</dbReference>
<gene>
    <name evidence="11" type="ORF">PMAYCL1PPCAC_25832</name>
</gene>
<keyword evidence="10" id="KW-0472">Membrane</keyword>
<dbReference type="EMBL" id="BTRK01000005">
    <property type="protein sequence ID" value="GMR55637.1"/>
    <property type="molecule type" value="Genomic_DNA"/>
</dbReference>
<dbReference type="AlphaFoldDB" id="A0AAN5D3X8"/>
<feature type="non-terminal residue" evidence="11">
    <location>
        <position position="1"/>
    </location>
</feature>
<evidence type="ECO:0000256" key="8">
    <source>
        <dbReference type="ARBA" id="ARBA00022824"/>
    </source>
</evidence>
<reference evidence="12" key="1">
    <citation type="submission" date="2022-10" db="EMBL/GenBank/DDBJ databases">
        <title>Genome assembly of Pristionchus species.</title>
        <authorList>
            <person name="Yoshida K."/>
            <person name="Sommer R.J."/>
        </authorList>
    </citation>
    <scope>NUCLEOTIDE SEQUENCE [LARGE SCALE GENOMIC DNA]</scope>
    <source>
        <strain evidence="12">RS5460</strain>
    </source>
</reference>
<accession>A0AAN5D3X8</accession>
<comment type="caution">
    <text evidence="11">The sequence shown here is derived from an EMBL/GenBank/DDBJ whole genome shotgun (WGS) entry which is preliminary data.</text>
</comment>
<dbReference type="Proteomes" id="UP001328107">
    <property type="component" value="Unassembled WGS sequence"/>
</dbReference>
<dbReference type="Pfam" id="PF11839">
    <property type="entry name" value="Alanine_zipper"/>
    <property type="match status" value="1"/>
</dbReference>
<dbReference type="PANTHER" id="PTHR23085:SF16">
    <property type="entry name" value="GH28348P"/>
    <property type="match status" value="1"/>
</dbReference>
<comment type="subcellular location">
    <subcellularLocation>
        <location evidence="3">Cell membrane</location>
    </subcellularLocation>
    <subcellularLocation>
        <location evidence="2">Endomembrane system</location>
        <topology evidence="2">Peripheral membrane protein</topology>
    </subcellularLocation>
    <subcellularLocation>
        <location evidence="1">Endoplasmic reticulum membrane</location>
        <topology evidence="1">Single-pass type IV membrane protein</topology>
    </subcellularLocation>
</comment>
<evidence type="ECO:0000256" key="10">
    <source>
        <dbReference type="ARBA" id="ARBA00023136"/>
    </source>
</evidence>
<evidence type="ECO:0000256" key="1">
    <source>
        <dbReference type="ARBA" id="ARBA00004163"/>
    </source>
</evidence>
<dbReference type="SMART" id="SM00698">
    <property type="entry name" value="MORN"/>
    <property type="match status" value="3"/>
</dbReference>
<keyword evidence="6" id="KW-0812">Transmembrane</keyword>
<dbReference type="GO" id="GO:0005789">
    <property type="term" value="C:endoplasmic reticulum membrane"/>
    <property type="evidence" value="ECO:0007669"/>
    <property type="project" value="UniProtKB-SubCell"/>
</dbReference>
<sequence>VLQSSRTTYCAGECSGAYMEGCCTQLFEDGGVYRGEFDESQRSGLGVGVSAPYMLAKRYRKTIVKDESVTVSSLLDFLLETFQEFIPFFHRLRRDQRGPEIYEIDARIGFHLNIEEPSDDMCVEIYRGEWYDGDRNGTGVCEKRGHYERPECDKYEGQWSGNSREGYGVTTLRDGSKEGGIYEDNSLAVDLLSWKGFFLDCIFNFRQRFNDEYAERVETNDSFLQYLNSLMIILRSCVFAPCKQLRQMRYWVRLANKTAEKAKKKAEKAAIDASYAFERADKADKIAEEAKEVAEQARAHAKRVRFKLGVDE</sequence>
<comment type="similarity">
    <text evidence="4">Belongs to the junctophilin family.</text>
</comment>
<evidence type="ECO:0000256" key="2">
    <source>
        <dbReference type="ARBA" id="ARBA00004184"/>
    </source>
</evidence>
<name>A0AAN5D3X8_9BILA</name>
<proteinExistence type="inferred from homology"/>
<keyword evidence="9" id="KW-1133">Transmembrane helix</keyword>
<dbReference type="InterPro" id="IPR003409">
    <property type="entry name" value="MORN"/>
</dbReference>
<dbReference type="GO" id="GO:0005886">
    <property type="term" value="C:plasma membrane"/>
    <property type="evidence" value="ECO:0007669"/>
    <property type="project" value="UniProtKB-SubCell"/>
</dbReference>
<dbReference type="InterPro" id="IPR017191">
    <property type="entry name" value="Junctophilin"/>
</dbReference>
<dbReference type="GO" id="GO:0030314">
    <property type="term" value="C:junctional membrane complex"/>
    <property type="evidence" value="ECO:0007669"/>
    <property type="project" value="InterPro"/>
</dbReference>
<keyword evidence="5" id="KW-1003">Cell membrane</keyword>
<evidence type="ECO:0000256" key="5">
    <source>
        <dbReference type="ARBA" id="ARBA00022475"/>
    </source>
</evidence>
<keyword evidence="8" id="KW-0256">Endoplasmic reticulum</keyword>